<feature type="region of interest" description="Disordered" evidence="1">
    <location>
        <begin position="291"/>
        <end position="335"/>
    </location>
</feature>
<evidence type="ECO:0000313" key="2">
    <source>
        <dbReference type="EMBL" id="OJD10830.1"/>
    </source>
</evidence>
<accession>A0A1J9P3X0</accession>
<evidence type="ECO:0000256" key="1">
    <source>
        <dbReference type="SAM" id="MobiDB-lite"/>
    </source>
</evidence>
<proteinExistence type="predicted"/>
<name>A0A1J9P3X0_9EURO</name>
<dbReference type="Proteomes" id="UP000182235">
    <property type="component" value="Unassembled WGS sequence"/>
</dbReference>
<dbReference type="AlphaFoldDB" id="A0A1J9P3X0"/>
<feature type="region of interest" description="Disordered" evidence="1">
    <location>
        <begin position="194"/>
        <end position="263"/>
    </location>
</feature>
<sequence length="335" mass="37390">MTDPTVLFIILRELHNKRFMSKQQRTQQIHHDQAAVTNQGWRAGNILRFFKLRIKLDPANGYDFTGPSPSEPSAALEPSARFTQTKVDMLIDGTEPRRTTDGTTDDVTETYNANESVYLCLTARLPGFELCDFLGRHIRETVVCFDSDFDNVQEAVQDLRYQNTKEAVDKPNSRYIGRPEVTVIRKPRRRLDSPVDFETLHPEPRSASKRHCTISVTSAATSDRATTEEPSTAPTPPSKRSKRTPKKNNAQSPLSSSLSAPANDEDLETFEDLRIADTLFTTLKALKKKALAKKAASKTTPAVKKPVLGKKATTETSAIKTPPTKAPPLRRSARK</sequence>
<organism evidence="2 3">
    <name type="scientific">Emergomyces pasteurianus Ep9510</name>
    <dbReference type="NCBI Taxonomy" id="1447872"/>
    <lineage>
        <taxon>Eukaryota</taxon>
        <taxon>Fungi</taxon>
        <taxon>Dikarya</taxon>
        <taxon>Ascomycota</taxon>
        <taxon>Pezizomycotina</taxon>
        <taxon>Eurotiomycetes</taxon>
        <taxon>Eurotiomycetidae</taxon>
        <taxon>Onygenales</taxon>
        <taxon>Ajellomycetaceae</taxon>
        <taxon>Emergomyces</taxon>
    </lineage>
</organism>
<keyword evidence="3" id="KW-1185">Reference proteome</keyword>
<reference evidence="2 3" key="1">
    <citation type="submission" date="2015-07" db="EMBL/GenBank/DDBJ databases">
        <title>Emmonsia species relationships and genome sequence.</title>
        <authorList>
            <consortium name="The Broad Institute Genomics Platform"/>
            <person name="Cuomo C.A."/>
            <person name="Munoz J.F."/>
            <person name="Imamovic A."/>
            <person name="Priest M.E."/>
            <person name="Young S."/>
            <person name="Clay O.K."/>
            <person name="McEwen J.G."/>
        </authorList>
    </citation>
    <scope>NUCLEOTIDE SEQUENCE [LARGE SCALE GENOMIC DNA]</scope>
    <source>
        <strain evidence="2 3">UAMH 9510</strain>
    </source>
</reference>
<gene>
    <name evidence="2" type="ORF">AJ78_08266</name>
</gene>
<feature type="compositionally biased region" description="Basic and acidic residues" evidence="1">
    <location>
        <begin position="194"/>
        <end position="206"/>
    </location>
</feature>
<dbReference type="VEuPathDB" id="FungiDB:AJ78_08266"/>
<comment type="caution">
    <text evidence="2">The sequence shown here is derived from an EMBL/GenBank/DDBJ whole genome shotgun (WGS) entry which is preliminary data.</text>
</comment>
<evidence type="ECO:0000313" key="3">
    <source>
        <dbReference type="Proteomes" id="UP000182235"/>
    </source>
</evidence>
<feature type="compositionally biased region" description="Polar residues" evidence="1">
    <location>
        <begin position="214"/>
        <end position="224"/>
    </location>
</feature>
<protein>
    <submittedName>
        <fullName evidence="2">Uncharacterized protein</fullName>
    </submittedName>
</protein>
<dbReference type="EMBL" id="LGRN01000681">
    <property type="protein sequence ID" value="OJD10830.1"/>
    <property type="molecule type" value="Genomic_DNA"/>
</dbReference>
<feature type="compositionally biased region" description="Low complexity" evidence="1">
    <location>
        <begin position="252"/>
        <end position="262"/>
    </location>
</feature>